<dbReference type="Pfam" id="PF07534">
    <property type="entry name" value="TLD"/>
    <property type="match status" value="1"/>
</dbReference>
<evidence type="ECO:0000259" key="2">
    <source>
        <dbReference type="PROSITE" id="PS51886"/>
    </source>
</evidence>
<dbReference type="Pfam" id="PF00651">
    <property type="entry name" value="BTB"/>
    <property type="match status" value="1"/>
</dbReference>
<dbReference type="PANTHER" id="PTHR46965">
    <property type="entry name" value="BTB/POZ DOMAIN-CONTAINING PROTEIN 19"/>
    <property type="match status" value="1"/>
</dbReference>
<dbReference type="SUPFAM" id="SSF54695">
    <property type="entry name" value="POZ domain"/>
    <property type="match status" value="1"/>
</dbReference>
<dbReference type="Proteomes" id="UP000022910">
    <property type="component" value="Unassembled WGS sequence"/>
</dbReference>
<evidence type="ECO:0000259" key="1">
    <source>
        <dbReference type="PROSITE" id="PS50097"/>
    </source>
</evidence>
<feature type="domain" description="BTB" evidence="1">
    <location>
        <begin position="26"/>
        <end position="99"/>
    </location>
</feature>
<dbReference type="AlphaFoldDB" id="A0A015L5Y5"/>
<dbReference type="CDD" id="cd18186">
    <property type="entry name" value="BTB_POZ_ZBTB_KLHL-like"/>
    <property type="match status" value="1"/>
</dbReference>
<name>A0A015L5Y5_RHIIW</name>
<comment type="caution">
    <text evidence="3">The sequence shown here is derived from an EMBL/GenBank/DDBJ whole genome shotgun (WGS) entry which is preliminary data.</text>
</comment>
<gene>
    <name evidence="3" type="ORF">RirG_045160</name>
</gene>
<dbReference type="EMBL" id="JEMT01012605">
    <property type="protein sequence ID" value="EXX75064.1"/>
    <property type="molecule type" value="Genomic_DNA"/>
</dbReference>
<dbReference type="InterPro" id="IPR042846">
    <property type="entry name" value="BTBD19"/>
</dbReference>
<dbReference type="PROSITE" id="PS50097">
    <property type="entry name" value="BTB"/>
    <property type="match status" value="1"/>
</dbReference>
<keyword evidence="4" id="KW-1185">Reference proteome</keyword>
<dbReference type="InterPro" id="IPR000210">
    <property type="entry name" value="BTB/POZ_dom"/>
</dbReference>
<accession>A0A015L5Y5</accession>
<dbReference type="InterPro" id="IPR011333">
    <property type="entry name" value="SKP1/BTB/POZ_sf"/>
</dbReference>
<reference evidence="3 4" key="1">
    <citation type="submission" date="2014-02" db="EMBL/GenBank/DDBJ databases">
        <title>Single nucleus genome sequencing reveals high similarity among nuclei of an endomycorrhizal fungus.</title>
        <authorList>
            <person name="Lin K."/>
            <person name="Geurts R."/>
            <person name="Zhang Z."/>
            <person name="Limpens E."/>
            <person name="Saunders D.G."/>
            <person name="Mu D."/>
            <person name="Pang E."/>
            <person name="Cao H."/>
            <person name="Cha H."/>
            <person name="Lin T."/>
            <person name="Zhou Q."/>
            <person name="Shang Y."/>
            <person name="Li Y."/>
            <person name="Ivanov S."/>
            <person name="Sharma T."/>
            <person name="Velzen R.V."/>
            <person name="Ruijter N.D."/>
            <person name="Aanen D.K."/>
            <person name="Win J."/>
            <person name="Kamoun S."/>
            <person name="Bisseling T."/>
            <person name="Huang S."/>
        </authorList>
    </citation>
    <scope>NUCLEOTIDE SEQUENCE [LARGE SCALE GENOMIC DNA]</scope>
    <source>
        <strain evidence="4">DAOM197198w</strain>
    </source>
</reference>
<dbReference type="InterPro" id="IPR006571">
    <property type="entry name" value="TLDc_dom"/>
</dbReference>
<dbReference type="SMART" id="SM00225">
    <property type="entry name" value="BTB"/>
    <property type="match status" value="1"/>
</dbReference>
<dbReference type="Gene3D" id="3.30.710.10">
    <property type="entry name" value="Potassium Channel Kv1.1, Chain A"/>
    <property type="match status" value="1"/>
</dbReference>
<organism evidence="3 4">
    <name type="scientific">Rhizophagus irregularis (strain DAOM 197198w)</name>
    <name type="common">Glomus intraradices</name>
    <dbReference type="NCBI Taxonomy" id="1432141"/>
    <lineage>
        <taxon>Eukaryota</taxon>
        <taxon>Fungi</taxon>
        <taxon>Fungi incertae sedis</taxon>
        <taxon>Mucoromycota</taxon>
        <taxon>Glomeromycotina</taxon>
        <taxon>Glomeromycetes</taxon>
        <taxon>Glomerales</taxon>
        <taxon>Glomeraceae</taxon>
        <taxon>Rhizophagus</taxon>
    </lineage>
</organism>
<dbReference type="PANTHER" id="PTHR46965:SF1">
    <property type="entry name" value="BTB_POZ DOMAIN-CONTAINING PROTEIN 19"/>
    <property type="match status" value="1"/>
</dbReference>
<dbReference type="HOGENOM" id="CLU_021542_0_1_1"/>
<dbReference type="SMR" id="A0A015L5Y5"/>
<sequence length="514" mass="59917">MSYNIETEIINVIKALEGILRNETDYNVIIYIGEEPDFKEFHAHSNILRSRCDHFNEILSADDIEKIDGKYIIKKPNFTPKSFDVILEYLYTGYIKNETGIELFNIMIASNELKLELLSKFTEKCLITENNHLLRNDPVGILQIVSDHKIFDKIKEVYLETICIEPKILFNSDKFTQLSAHLLGIILKRNDLKLDEIEIWENLIKWGLAQVQTLNQDVSNWNQEDTNIFKEIIYTFVPLIRFYGISSKDYIIKVKPYEEVLPKELKDDLLKYYMIPEYKPTLNNLKPRYSRIFIDSKIINQQHTILFANWIDQKGKNSSRYIKTIPYEFNLIYRATRDGWKPTDFHEKCDYKRATIIVVKIKNSEQVIGGYNPLEWDSSNNHKSTKDSFIFSFTNRNSLQSAKVGYSNGDSHSIGCFSNNGPFFGGNNSDLVFHNNGNWKSKNPNSYSRVDIPSNFRADDYEVFQVTDTRRSSSFLEKEIEIPQIENVKNSGSEEILKSENKKSPLISLFKGKR</sequence>
<evidence type="ECO:0000313" key="4">
    <source>
        <dbReference type="Proteomes" id="UP000022910"/>
    </source>
</evidence>
<dbReference type="PROSITE" id="PS51886">
    <property type="entry name" value="TLDC"/>
    <property type="match status" value="1"/>
</dbReference>
<evidence type="ECO:0008006" key="5">
    <source>
        <dbReference type="Google" id="ProtNLM"/>
    </source>
</evidence>
<evidence type="ECO:0000313" key="3">
    <source>
        <dbReference type="EMBL" id="EXX75064.1"/>
    </source>
</evidence>
<feature type="domain" description="TLDc" evidence="2">
    <location>
        <begin position="297"/>
        <end position="467"/>
    </location>
</feature>
<protein>
    <recommendedName>
        <fullName evidence="5">Kelch-like protein 17</fullName>
    </recommendedName>
</protein>
<proteinExistence type="predicted"/>